<protein>
    <submittedName>
        <fullName evidence="2">Duf667-containing protein</fullName>
    </submittedName>
</protein>
<accession>A0A4P9ZPV1</accession>
<feature type="domain" description="CFA20" evidence="1">
    <location>
        <begin position="1"/>
        <end position="196"/>
    </location>
</feature>
<gene>
    <name evidence="2" type="ORF">BJ085DRAFT_36476</name>
</gene>
<name>A0A4P9ZPV1_9FUNG</name>
<dbReference type="Proteomes" id="UP000268162">
    <property type="component" value="Unassembled WGS sequence"/>
</dbReference>
<dbReference type="EMBL" id="ML002911">
    <property type="protein sequence ID" value="RKP35285.1"/>
    <property type="molecule type" value="Genomic_DNA"/>
</dbReference>
<sequence>MFRNRHQGGLISLFYSLTSKPLQIWDQNVDRSKNDDSDDESEHTQIALIVDDMVEAPVLELVSDDIRQTYISCPAGAQQELGIRLPILGLMIKNLGRYFTLEVTVRDTQDHIRSLRLSNFQPAVRTVNNQAAIPLKWDPDWNQVQLDLNRLVFDTSGTRYKETLRVTIHANCRLRRVYFAEQPSNEEGLPPEFRLYAPIAGATEGHEASD</sequence>
<reference evidence="3" key="1">
    <citation type="journal article" date="2018" name="Nat. Microbiol.">
        <title>Leveraging single-cell genomics to expand the fungal tree of life.</title>
        <authorList>
            <person name="Ahrendt S.R."/>
            <person name="Quandt C.A."/>
            <person name="Ciobanu D."/>
            <person name="Clum A."/>
            <person name="Salamov A."/>
            <person name="Andreopoulos B."/>
            <person name="Cheng J.F."/>
            <person name="Woyke T."/>
            <person name="Pelin A."/>
            <person name="Henrissat B."/>
            <person name="Reynolds N.K."/>
            <person name="Benny G.L."/>
            <person name="Smith M.E."/>
            <person name="James T.Y."/>
            <person name="Grigoriev I.V."/>
        </authorList>
    </citation>
    <scope>NUCLEOTIDE SEQUENCE [LARGE SCALE GENOMIC DNA]</scope>
    <source>
        <strain evidence="3">RSA 468</strain>
    </source>
</reference>
<organism evidence="2 3">
    <name type="scientific">Dimargaris cristalligena</name>
    <dbReference type="NCBI Taxonomy" id="215637"/>
    <lineage>
        <taxon>Eukaryota</taxon>
        <taxon>Fungi</taxon>
        <taxon>Fungi incertae sedis</taxon>
        <taxon>Zoopagomycota</taxon>
        <taxon>Kickxellomycotina</taxon>
        <taxon>Dimargaritomycetes</taxon>
        <taxon>Dimargaritales</taxon>
        <taxon>Dimargaritaceae</taxon>
        <taxon>Dimargaris</taxon>
    </lineage>
</organism>
<dbReference type="AlphaFoldDB" id="A0A4P9ZPV1"/>
<evidence type="ECO:0000259" key="1">
    <source>
        <dbReference type="Pfam" id="PF05018"/>
    </source>
</evidence>
<dbReference type="STRING" id="215637.A0A4P9ZPV1"/>
<dbReference type="Pfam" id="PF05018">
    <property type="entry name" value="CFA20_dom"/>
    <property type="match status" value="1"/>
</dbReference>
<keyword evidence="3" id="KW-1185">Reference proteome</keyword>
<dbReference type="OrthoDB" id="7486196at2759"/>
<proteinExistence type="predicted"/>
<evidence type="ECO:0000313" key="3">
    <source>
        <dbReference type="Proteomes" id="UP000268162"/>
    </source>
</evidence>
<dbReference type="PANTHER" id="PTHR12458">
    <property type="entry name" value="ORF PROTEIN"/>
    <property type="match status" value="1"/>
</dbReference>
<dbReference type="InterPro" id="IPR007714">
    <property type="entry name" value="CFA20_dom"/>
</dbReference>
<dbReference type="InterPro" id="IPR040441">
    <property type="entry name" value="CFA20/CFAP20DC"/>
</dbReference>
<evidence type="ECO:0000313" key="2">
    <source>
        <dbReference type="EMBL" id="RKP35285.1"/>
    </source>
</evidence>